<dbReference type="PANTHER" id="PTHR31668">
    <property type="entry name" value="GLUCOSE TRANSPORT TRANSCRIPTION REGULATOR RGT1-RELATED-RELATED"/>
    <property type="match status" value="1"/>
</dbReference>
<proteinExistence type="predicted"/>
<dbReference type="Gene3D" id="4.10.240.10">
    <property type="entry name" value="Zn(2)-C6 fungal-type DNA-binding domain"/>
    <property type="match status" value="1"/>
</dbReference>
<dbReference type="CDD" id="cd00067">
    <property type="entry name" value="GAL4"/>
    <property type="match status" value="1"/>
</dbReference>
<evidence type="ECO:0000259" key="6">
    <source>
        <dbReference type="PROSITE" id="PS50048"/>
    </source>
</evidence>
<evidence type="ECO:0000256" key="1">
    <source>
        <dbReference type="ARBA" id="ARBA00023015"/>
    </source>
</evidence>
<dbReference type="Pfam" id="PF00172">
    <property type="entry name" value="Zn_clus"/>
    <property type="match status" value="1"/>
</dbReference>
<keyword evidence="4" id="KW-0539">Nucleus</keyword>
<feature type="region of interest" description="Disordered" evidence="5">
    <location>
        <begin position="52"/>
        <end position="90"/>
    </location>
</feature>
<evidence type="ECO:0000256" key="4">
    <source>
        <dbReference type="ARBA" id="ARBA00023242"/>
    </source>
</evidence>
<keyword evidence="1" id="KW-0805">Transcription regulation</keyword>
<reference evidence="7" key="1">
    <citation type="submission" date="2021-12" db="EMBL/GenBank/DDBJ databases">
        <title>Convergent genome expansion in fungi linked to evolution of root-endophyte symbiosis.</title>
        <authorList>
            <consortium name="DOE Joint Genome Institute"/>
            <person name="Ke Y.-H."/>
            <person name="Bonito G."/>
            <person name="Liao H.-L."/>
            <person name="Looney B."/>
            <person name="Rojas-Flechas A."/>
            <person name="Nash J."/>
            <person name="Hameed K."/>
            <person name="Schadt C."/>
            <person name="Martin F."/>
            <person name="Crous P.W."/>
            <person name="Miettinen O."/>
            <person name="Magnuson J.K."/>
            <person name="Labbe J."/>
            <person name="Jacobson D."/>
            <person name="Doktycz M.J."/>
            <person name="Veneault-Fourrey C."/>
            <person name="Kuo A."/>
            <person name="Mondo S."/>
            <person name="Calhoun S."/>
            <person name="Riley R."/>
            <person name="Ohm R."/>
            <person name="LaButti K."/>
            <person name="Andreopoulos B."/>
            <person name="Pangilinan J."/>
            <person name="Nolan M."/>
            <person name="Tritt A."/>
            <person name="Clum A."/>
            <person name="Lipzen A."/>
            <person name="Daum C."/>
            <person name="Barry K."/>
            <person name="Grigoriev I.V."/>
            <person name="Vilgalys R."/>
        </authorList>
    </citation>
    <scope>NUCLEOTIDE SEQUENCE</scope>
    <source>
        <strain evidence="7">PMI_201</strain>
    </source>
</reference>
<dbReference type="GO" id="GO:0003677">
    <property type="term" value="F:DNA binding"/>
    <property type="evidence" value="ECO:0007669"/>
    <property type="project" value="UniProtKB-KW"/>
</dbReference>
<dbReference type="InterPro" id="IPR050797">
    <property type="entry name" value="Carb_Metab_Trans_Reg"/>
</dbReference>
<dbReference type="RefSeq" id="XP_046074769.1">
    <property type="nucleotide sequence ID" value="XM_046220175.1"/>
</dbReference>
<keyword evidence="8" id="KW-1185">Reference proteome</keyword>
<dbReference type="InterPro" id="IPR036864">
    <property type="entry name" value="Zn2-C6_fun-type_DNA-bd_sf"/>
</dbReference>
<evidence type="ECO:0000313" key="7">
    <source>
        <dbReference type="EMBL" id="KAH8701063.1"/>
    </source>
</evidence>
<accession>A0AAD4Q357</accession>
<sequence>MVHSDEQNSAPQKRLACDRCHMRKLRCFRDAPRIECSRCIQFGYACTYSPPLKSGRPKKSSSTIPRRGREASGTESLPSLDSSSLSSSLSINSGEPIGLNDPLSYPMHLSTSCEALSDQIYLSPQETDSLYQIDSTPGGFAPTKLPAVCPDNLNFKWLDLTGGHGAESHHHHYHHHHDQNQHRTEARNIPSAESSVTDLEWDSGFERPPASVPYKPHTSDQLAWSQSGASGCKNLSEMMHSLSRLQQELVHFRSLSVNGLSLSDTGRVSLPPFHSTFSPINSILKPSQELVDIISQVLNNCPLISGNGHKPAHLTVDRRTLLSLILTPLSLLLSAYRDLLRDIRTAGNLNQQQPPPNHNRTRGSHHELYPESLSASSSRDGVLLDDHQQEEQSRKQGRSNNHIPVSTVFNSECPTSDNHFTSLIPDNLQLALDTMSINRPLQLVLITTIIKHHLTCLGETLHGPNLEIAESLCATPITELRTFIKILLSEAQSLLQ</sequence>
<dbReference type="SMART" id="SM00066">
    <property type="entry name" value="GAL4"/>
    <property type="match status" value="1"/>
</dbReference>
<evidence type="ECO:0000313" key="8">
    <source>
        <dbReference type="Proteomes" id="UP001201262"/>
    </source>
</evidence>
<feature type="compositionally biased region" description="Low complexity" evidence="5">
    <location>
        <begin position="76"/>
        <end position="90"/>
    </location>
</feature>
<dbReference type="EMBL" id="JAJTJA010000004">
    <property type="protein sequence ID" value="KAH8701063.1"/>
    <property type="molecule type" value="Genomic_DNA"/>
</dbReference>
<gene>
    <name evidence="7" type="ORF">BGW36DRAFT_425859</name>
</gene>
<keyword evidence="3" id="KW-0804">Transcription</keyword>
<comment type="caution">
    <text evidence="7">The sequence shown here is derived from an EMBL/GenBank/DDBJ whole genome shotgun (WGS) entry which is preliminary data.</text>
</comment>
<evidence type="ECO:0000256" key="5">
    <source>
        <dbReference type="SAM" id="MobiDB-lite"/>
    </source>
</evidence>
<organism evidence="7 8">
    <name type="scientific">Talaromyces proteolyticus</name>
    <dbReference type="NCBI Taxonomy" id="1131652"/>
    <lineage>
        <taxon>Eukaryota</taxon>
        <taxon>Fungi</taxon>
        <taxon>Dikarya</taxon>
        <taxon>Ascomycota</taxon>
        <taxon>Pezizomycotina</taxon>
        <taxon>Eurotiomycetes</taxon>
        <taxon>Eurotiomycetidae</taxon>
        <taxon>Eurotiales</taxon>
        <taxon>Trichocomaceae</taxon>
        <taxon>Talaromyces</taxon>
        <taxon>Talaromyces sect. Bacilispori</taxon>
    </lineage>
</organism>
<dbReference type="AlphaFoldDB" id="A0AAD4Q357"/>
<feature type="compositionally biased region" description="Basic and acidic residues" evidence="5">
    <location>
        <begin position="382"/>
        <end position="394"/>
    </location>
</feature>
<dbReference type="PROSITE" id="PS50048">
    <property type="entry name" value="ZN2_CY6_FUNGAL_2"/>
    <property type="match status" value="1"/>
</dbReference>
<feature type="domain" description="Zn(2)-C6 fungal-type" evidence="6">
    <location>
        <begin position="16"/>
        <end position="48"/>
    </location>
</feature>
<dbReference type="Proteomes" id="UP001201262">
    <property type="component" value="Unassembled WGS sequence"/>
</dbReference>
<dbReference type="GO" id="GO:0000981">
    <property type="term" value="F:DNA-binding transcription factor activity, RNA polymerase II-specific"/>
    <property type="evidence" value="ECO:0007669"/>
    <property type="project" value="InterPro"/>
</dbReference>
<dbReference type="PROSITE" id="PS00463">
    <property type="entry name" value="ZN2_CY6_FUNGAL_1"/>
    <property type="match status" value="1"/>
</dbReference>
<keyword evidence="2" id="KW-0238">DNA-binding</keyword>
<dbReference type="SUPFAM" id="SSF57701">
    <property type="entry name" value="Zn2/Cys6 DNA-binding domain"/>
    <property type="match status" value="1"/>
</dbReference>
<evidence type="ECO:0000256" key="3">
    <source>
        <dbReference type="ARBA" id="ARBA00023163"/>
    </source>
</evidence>
<evidence type="ECO:0000256" key="2">
    <source>
        <dbReference type="ARBA" id="ARBA00023125"/>
    </source>
</evidence>
<protein>
    <recommendedName>
        <fullName evidence="6">Zn(2)-C6 fungal-type domain-containing protein</fullName>
    </recommendedName>
</protein>
<dbReference type="InterPro" id="IPR001138">
    <property type="entry name" value="Zn2Cys6_DnaBD"/>
</dbReference>
<name>A0AAD4Q357_9EURO</name>
<dbReference type="GeneID" id="70250462"/>
<feature type="region of interest" description="Disordered" evidence="5">
    <location>
        <begin position="347"/>
        <end position="406"/>
    </location>
</feature>
<dbReference type="GO" id="GO:0008270">
    <property type="term" value="F:zinc ion binding"/>
    <property type="evidence" value="ECO:0007669"/>
    <property type="project" value="InterPro"/>
</dbReference>